<dbReference type="EMBL" id="LSFI01000061">
    <property type="protein sequence ID" value="OAG26814.1"/>
    <property type="molecule type" value="Genomic_DNA"/>
</dbReference>
<name>A0A177E4D4_9BACT</name>
<accession>A0A177E4D4</accession>
<dbReference type="STRING" id="1795632.TH606_10260"/>
<gene>
    <name evidence="5" type="ORF">TH606_10260</name>
</gene>
<evidence type="ECO:0000313" key="6">
    <source>
        <dbReference type="Proteomes" id="UP000076964"/>
    </source>
</evidence>
<dbReference type="InterPro" id="IPR020568">
    <property type="entry name" value="Ribosomal_Su5_D2-typ_SF"/>
</dbReference>
<comment type="similarity">
    <text evidence="1">Belongs to the Mg-chelatase subunits D/I family. ComM subfamily.</text>
</comment>
<dbReference type="NCBIfam" id="TIGR00368">
    <property type="entry name" value="YifB family Mg chelatase-like AAA ATPase"/>
    <property type="match status" value="1"/>
</dbReference>
<dbReference type="GO" id="GO:0003677">
    <property type="term" value="F:DNA binding"/>
    <property type="evidence" value="ECO:0007669"/>
    <property type="project" value="InterPro"/>
</dbReference>
<keyword evidence="3" id="KW-0067">ATP-binding</keyword>
<dbReference type="InterPro" id="IPR001208">
    <property type="entry name" value="MCM_dom"/>
</dbReference>
<dbReference type="SUPFAM" id="SSF54211">
    <property type="entry name" value="Ribosomal protein S5 domain 2-like"/>
    <property type="match status" value="1"/>
</dbReference>
<dbReference type="PANTHER" id="PTHR32039">
    <property type="entry name" value="MAGNESIUM-CHELATASE SUBUNIT CHLI"/>
    <property type="match status" value="1"/>
</dbReference>
<evidence type="ECO:0000256" key="1">
    <source>
        <dbReference type="ARBA" id="ARBA00006354"/>
    </source>
</evidence>
<dbReference type="PRINTS" id="PR01657">
    <property type="entry name" value="MCMFAMILY"/>
</dbReference>
<dbReference type="SMART" id="SM00382">
    <property type="entry name" value="AAA"/>
    <property type="match status" value="1"/>
</dbReference>
<dbReference type="GO" id="GO:0005524">
    <property type="term" value="F:ATP binding"/>
    <property type="evidence" value="ECO:0007669"/>
    <property type="project" value="UniProtKB-KW"/>
</dbReference>
<keyword evidence="2" id="KW-0547">Nucleotide-binding</keyword>
<dbReference type="RefSeq" id="WP_068543685.1">
    <property type="nucleotide sequence ID" value="NZ_LSFI01000061.1"/>
</dbReference>
<dbReference type="InterPro" id="IPR025158">
    <property type="entry name" value="Mg_chelat-rel_C"/>
</dbReference>
<evidence type="ECO:0000256" key="3">
    <source>
        <dbReference type="ARBA" id="ARBA00022840"/>
    </source>
</evidence>
<dbReference type="SUPFAM" id="SSF52540">
    <property type="entry name" value="P-loop containing nucleoside triphosphate hydrolases"/>
    <property type="match status" value="1"/>
</dbReference>
<dbReference type="Gene3D" id="3.40.50.300">
    <property type="entry name" value="P-loop containing nucleotide triphosphate hydrolases"/>
    <property type="match status" value="1"/>
</dbReference>
<organism evidence="5 6">
    <name type="scientific">Thermodesulfatator autotrophicus</name>
    <dbReference type="NCBI Taxonomy" id="1795632"/>
    <lineage>
        <taxon>Bacteria</taxon>
        <taxon>Pseudomonadati</taxon>
        <taxon>Thermodesulfobacteriota</taxon>
        <taxon>Thermodesulfobacteria</taxon>
        <taxon>Thermodesulfobacteriales</taxon>
        <taxon>Thermodesulfatatoraceae</taxon>
        <taxon>Thermodesulfatator</taxon>
    </lineage>
</organism>
<evidence type="ECO:0000259" key="4">
    <source>
        <dbReference type="PROSITE" id="PS50051"/>
    </source>
</evidence>
<keyword evidence="6" id="KW-1185">Reference proteome</keyword>
<dbReference type="AlphaFoldDB" id="A0A177E4D4"/>
<dbReference type="Pfam" id="PF01078">
    <property type="entry name" value="Mg_chelatase"/>
    <property type="match status" value="1"/>
</dbReference>
<evidence type="ECO:0000256" key="2">
    <source>
        <dbReference type="ARBA" id="ARBA00022741"/>
    </source>
</evidence>
<dbReference type="InterPro" id="IPR000523">
    <property type="entry name" value="Mg_chelatse_chII-like_cat_dom"/>
</dbReference>
<dbReference type="InterPro" id="IPR003593">
    <property type="entry name" value="AAA+_ATPase"/>
</dbReference>
<reference evidence="5 6" key="1">
    <citation type="submission" date="2016-02" db="EMBL/GenBank/DDBJ databases">
        <title>Draft genome sequence of Thermodesulfatator sp. S606.</title>
        <authorList>
            <person name="Lai Q."/>
            <person name="Cao J."/>
            <person name="Dupont S."/>
            <person name="Shao Z."/>
            <person name="Jebbar M."/>
            <person name="Alain K."/>
        </authorList>
    </citation>
    <scope>NUCLEOTIDE SEQUENCE [LARGE SCALE GENOMIC DNA]</scope>
    <source>
        <strain evidence="5 6">S606</strain>
    </source>
</reference>
<dbReference type="InterPro" id="IPR045006">
    <property type="entry name" value="CHLI-like"/>
</dbReference>
<dbReference type="Proteomes" id="UP000076964">
    <property type="component" value="Unassembled WGS sequence"/>
</dbReference>
<dbReference type="Pfam" id="PF13541">
    <property type="entry name" value="ChlI"/>
    <property type="match status" value="1"/>
</dbReference>
<dbReference type="Pfam" id="PF13335">
    <property type="entry name" value="Mg_chelatase_C"/>
    <property type="match status" value="1"/>
</dbReference>
<protein>
    <submittedName>
        <fullName evidence="5">Magnesium chelatase</fullName>
    </submittedName>
</protein>
<dbReference type="InterPro" id="IPR014721">
    <property type="entry name" value="Ribsml_uS5_D2-typ_fold_subgr"/>
</dbReference>
<feature type="domain" description="MCM C-terminal AAA(+) ATPase" evidence="4">
    <location>
        <begin position="288"/>
        <end position="383"/>
    </location>
</feature>
<dbReference type="PANTHER" id="PTHR32039:SF7">
    <property type="entry name" value="COMPETENCE PROTEIN COMM"/>
    <property type="match status" value="1"/>
</dbReference>
<evidence type="ECO:0000313" key="5">
    <source>
        <dbReference type="EMBL" id="OAG26814.1"/>
    </source>
</evidence>
<dbReference type="OrthoDB" id="9813147at2"/>
<dbReference type="PROSITE" id="PS50051">
    <property type="entry name" value="MCM_2"/>
    <property type="match status" value="1"/>
</dbReference>
<dbReference type="InterPro" id="IPR004482">
    <property type="entry name" value="Mg_chelat-rel"/>
</dbReference>
<proteinExistence type="inferred from homology"/>
<comment type="caution">
    <text evidence="5">The sequence shown here is derived from an EMBL/GenBank/DDBJ whole genome shotgun (WGS) entry which is preliminary data.</text>
</comment>
<sequence>MLAKTFSAALWGVEARLIEVEVDISYGLPGFSLVGLPQGAVKESKERLRAAFKNAGFDFPDQKITVNLAPADLKKEGSGFDLPIAIGLLSTMRVLTQEKIKQFIFYGELSLDGKLKGVRGILPVALLAKEKGLSLFCPFENAKEASLVKDLQIFAAKDLAQAAAILRGEAKPPKIPKNFETVPIDYPDLSEIIGQEQAKRALEIAAAGGHNVLLVGPPGSGKSMLAKRLPGLLPPLSYEEALESTRIYSVAGLLSEEKAVLWKRPFRAPHHTVSDAGLIGGGNPPRPGEISLAHRGVLFLDELPEFRRNTLEALRQPLEEGQITVSRANMTITYPARFILIAAMNPCRCGYYGDKRKACQCTPQEVRRYRQKISGPLLDRIDIQIEVPAVEIKDLSQAQKGESSKTVAERVLKAREKQKKRFKKEGFLNAHMSNREINSYCSLGPKERAVLEKAADKLNLSARAWHRVIKIARTIADLEAEKDIKTPHLLEALQYRFFDRPLW</sequence>
<dbReference type="Gene3D" id="3.30.230.10">
    <property type="match status" value="1"/>
</dbReference>
<dbReference type="InterPro" id="IPR027417">
    <property type="entry name" value="P-loop_NTPase"/>
</dbReference>